<keyword evidence="11" id="KW-1185">Reference proteome</keyword>
<keyword evidence="3 10" id="KW-0808">Transferase</keyword>
<evidence type="ECO:0000256" key="8">
    <source>
        <dbReference type="ARBA" id="ARBA00023136"/>
    </source>
</evidence>
<accession>A0A9B2JYB1</accession>
<dbReference type="GO" id="GO:0005789">
    <property type="term" value="C:endoplasmic reticulum membrane"/>
    <property type="evidence" value="ECO:0007669"/>
    <property type="project" value="TreeGrafter"/>
</dbReference>
<dbReference type="KEGG" id="bter:100647204"/>
<dbReference type="GeneID" id="100647204"/>
<evidence type="ECO:0000256" key="6">
    <source>
        <dbReference type="ARBA" id="ARBA00022989"/>
    </source>
</evidence>
<evidence type="ECO:0000256" key="10">
    <source>
        <dbReference type="RuleBase" id="RU361115"/>
    </source>
</evidence>
<evidence type="ECO:0000256" key="2">
    <source>
        <dbReference type="ARBA" id="ARBA00022516"/>
    </source>
</evidence>
<evidence type="ECO:0000256" key="9">
    <source>
        <dbReference type="ARBA" id="ARBA00023160"/>
    </source>
</evidence>
<comment type="subcellular location">
    <subcellularLocation>
        <location evidence="1">Membrane</location>
        <topology evidence="1">Multi-pass membrane protein</topology>
    </subcellularLocation>
</comment>
<evidence type="ECO:0000256" key="3">
    <source>
        <dbReference type="ARBA" id="ARBA00022679"/>
    </source>
</evidence>
<dbReference type="GO" id="GO:0019367">
    <property type="term" value="P:fatty acid elongation, saturated fatty acid"/>
    <property type="evidence" value="ECO:0007669"/>
    <property type="project" value="TreeGrafter"/>
</dbReference>
<dbReference type="GO" id="GO:0034626">
    <property type="term" value="P:fatty acid elongation, polyunsaturated fatty acid"/>
    <property type="evidence" value="ECO:0007669"/>
    <property type="project" value="TreeGrafter"/>
</dbReference>
<evidence type="ECO:0000256" key="5">
    <source>
        <dbReference type="ARBA" id="ARBA00022832"/>
    </source>
</evidence>
<dbReference type="RefSeq" id="XP_012173586.1">
    <property type="nucleotide sequence ID" value="XM_012318196.3"/>
</dbReference>
<evidence type="ECO:0000256" key="4">
    <source>
        <dbReference type="ARBA" id="ARBA00022692"/>
    </source>
</evidence>
<sequence length="277" mass="32906">MHEDDFIDVVTPEYSYIFNFEKSYSYLDTQNWLLNNLVFCFSCVIIYVIIIVGGMFYMLNKPKYNLKRPLALWYGVMALFSIIGFSRTAPELFFALGHRGLYYSVCIPSNYFQNPVSGFWTWALVLSKIVQLCDTMFIVLQKEQLKFLHLYRHLSVIPYFCFTYLGTTAAMRWFSVMEYFINSCMYSYYVLNAMKFKLPICFITMFNVMQIVQMIISYIITNMAYNQRSAYKLDCYITYETSVIGLTYYITSCYFYLKFCCSTYTSKKQKNKDIKIH</sequence>
<dbReference type="GO" id="GO:0034625">
    <property type="term" value="P:fatty acid elongation, monounsaturated fatty acid"/>
    <property type="evidence" value="ECO:0007669"/>
    <property type="project" value="TreeGrafter"/>
</dbReference>
<evidence type="ECO:0000313" key="14">
    <source>
        <dbReference type="RefSeq" id="XP_012173586.1"/>
    </source>
</evidence>
<keyword evidence="6 10" id="KW-1133">Transmembrane helix</keyword>
<dbReference type="InterPro" id="IPR002076">
    <property type="entry name" value="ELO_fam"/>
</dbReference>
<evidence type="ECO:0000313" key="13">
    <source>
        <dbReference type="RefSeq" id="XP_012173585.1"/>
    </source>
</evidence>
<organism evidence="11 14">
    <name type="scientific">Bombus terrestris</name>
    <name type="common">Buff-tailed bumblebee</name>
    <name type="synonym">Apis terrestris</name>
    <dbReference type="NCBI Taxonomy" id="30195"/>
    <lineage>
        <taxon>Eukaryota</taxon>
        <taxon>Metazoa</taxon>
        <taxon>Ecdysozoa</taxon>
        <taxon>Arthropoda</taxon>
        <taxon>Hexapoda</taxon>
        <taxon>Insecta</taxon>
        <taxon>Pterygota</taxon>
        <taxon>Neoptera</taxon>
        <taxon>Endopterygota</taxon>
        <taxon>Hymenoptera</taxon>
        <taxon>Apocrita</taxon>
        <taxon>Aculeata</taxon>
        <taxon>Apoidea</taxon>
        <taxon>Anthophila</taxon>
        <taxon>Apidae</taxon>
        <taxon>Bombus</taxon>
        <taxon>Bombus</taxon>
    </lineage>
</organism>
<dbReference type="RefSeq" id="XP_003402069.1">
    <property type="nucleotide sequence ID" value="XM_003402021.4"/>
</dbReference>
<feature type="transmembrane region" description="Helical" evidence="10">
    <location>
        <begin position="233"/>
        <end position="257"/>
    </location>
</feature>
<feature type="transmembrane region" description="Helical" evidence="10">
    <location>
        <begin position="156"/>
        <end position="176"/>
    </location>
</feature>
<comment type="catalytic activity">
    <reaction evidence="10">
        <text>a very-long-chain acyl-CoA + malonyl-CoA + H(+) = a very-long-chain 3-oxoacyl-CoA + CO2 + CoA</text>
        <dbReference type="Rhea" id="RHEA:32727"/>
        <dbReference type="ChEBI" id="CHEBI:15378"/>
        <dbReference type="ChEBI" id="CHEBI:16526"/>
        <dbReference type="ChEBI" id="CHEBI:57287"/>
        <dbReference type="ChEBI" id="CHEBI:57384"/>
        <dbReference type="ChEBI" id="CHEBI:90725"/>
        <dbReference type="ChEBI" id="CHEBI:90736"/>
        <dbReference type="EC" id="2.3.1.199"/>
    </reaction>
</comment>
<dbReference type="EC" id="2.3.1.199" evidence="10"/>
<dbReference type="GO" id="GO:0030148">
    <property type="term" value="P:sphingolipid biosynthetic process"/>
    <property type="evidence" value="ECO:0007669"/>
    <property type="project" value="TreeGrafter"/>
</dbReference>
<feature type="transmembrane region" description="Helical" evidence="10">
    <location>
        <begin position="196"/>
        <end position="221"/>
    </location>
</feature>
<evidence type="ECO:0000256" key="1">
    <source>
        <dbReference type="ARBA" id="ARBA00004141"/>
    </source>
</evidence>
<gene>
    <name evidence="12 13 14" type="primary">LOC100647204</name>
</gene>
<comment type="similarity">
    <text evidence="10">Belongs to the ELO family.</text>
</comment>
<keyword evidence="7 10" id="KW-0443">Lipid metabolism</keyword>
<dbReference type="PANTHER" id="PTHR11157:SF17">
    <property type="entry name" value="ELONGATION OF VERY LONG CHAIN FATTY ACIDS PROTEIN 6"/>
    <property type="match status" value="1"/>
</dbReference>
<feature type="transmembrane region" description="Helical" evidence="10">
    <location>
        <begin position="32"/>
        <end position="59"/>
    </location>
</feature>
<keyword evidence="5 10" id="KW-0276">Fatty acid metabolism</keyword>
<dbReference type="Proteomes" id="UP000835206">
    <property type="component" value="Chromosome 17"/>
</dbReference>
<keyword evidence="9 10" id="KW-0275">Fatty acid biosynthesis</keyword>
<keyword evidence="4 10" id="KW-0812">Transmembrane</keyword>
<name>A0A9B2JYB1_BOMTE</name>
<dbReference type="GO" id="GO:0009922">
    <property type="term" value="F:fatty acid elongase activity"/>
    <property type="evidence" value="ECO:0007669"/>
    <property type="project" value="UniProtKB-EC"/>
</dbReference>
<keyword evidence="8 10" id="KW-0472">Membrane</keyword>
<dbReference type="Pfam" id="PF01151">
    <property type="entry name" value="ELO"/>
    <property type="match status" value="1"/>
</dbReference>
<dbReference type="OrthoDB" id="7610582at2759"/>
<keyword evidence="2 10" id="KW-0444">Lipid biosynthesis</keyword>
<proteinExistence type="inferred from homology"/>
<dbReference type="PANTHER" id="PTHR11157">
    <property type="entry name" value="FATTY ACID ACYL TRANSFERASE-RELATED"/>
    <property type="match status" value="1"/>
</dbReference>
<reference evidence="12 13" key="1">
    <citation type="submission" date="2025-04" db="UniProtKB">
        <authorList>
            <consortium name="RefSeq"/>
        </authorList>
    </citation>
    <scope>IDENTIFICATION</scope>
</reference>
<evidence type="ECO:0000256" key="7">
    <source>
        <dbReference type="ARBA" id="ARBA00023098"/>
    </source>
</evidence>
<evidence type="ECO:0000313" key="12">
    <source>
        <dbReference type="RefSeq" id="XP_003402069.1"/>
    </source>
</evidence>
<evidence type="ECO:0000313" key="11">
    <source>
        <dbReference type="Proteomes" id="UP000835206"/>
    </source>
</evidence>
<dbReference type="RefSeq" id="XP_012173585.1">
    <property type="nucleotide sequence ID" value="XM_012318195.3"/>
</dbReference>
<protein>
    <recommendedName>
        <fullName evidence="10">Elongation of very long chain fatty acids protein</fullName>
        <ecNumber evidence="10">2.3.1.199</ecNumber>
    </recommendedName>
    <alternativeName>
        <fullName evidence="10">Very-long-chain 3-oxoacyl-CoA synthase</fullName>
    </alternativeName>
</protein>
<dbReference type="GO" id="GO:0042761">
    <property type="term" value="P:very long-chain fatty acid biosynthetic process"/>
    <property type="evidence" value="ECO:0007669"/>
    <property type="project" value="TreeGrafter"/>
</dbReference>
<feature type="transmembrane region" description="Helical" evidence="10">
    <location>
        <begin position="71"/>
        <end position="89"/>
    </location>
</feature>
<dbReference type="AlphaFoldDB" id="A0A9B2JYB1"/>